<reference evidence="9" key="3">
    <citation type="submission" date="2025-09" db="UniProtKB">
        <authorList>
            <consortium name="Ensembl"/>
        </authorList>
    </citation>
    <scope>IDENTIFICATION</scope>
</reference>
<evidence type="ECO:0000256" key="4">
    <source>
        <dbReference type="ARBA" id="ARBA00022989"/>
    </source>
</evidence>
<protein>
    <recommendedName>
        <fullName evidence="7">MICOS complex subunit</fullName>
    </recommendedName>
</protein>
<keyword evidence="6 7" id="KW-0472">Membrane</keyword>
<gene>
    <name evidence="9" type="primary">apool</name>
</gene>
<dbReference type="AlphaFoldDB" id="A0A8C5H8T7"/>
<feature type="transmembrane region" description="Helical" evidence="7">
    <location>
        <begin position="110"/>
        <end position="128"/>
    </location>
</feature>
<accession>A0A8C5H8T7</accession>
<dbReference type="Proteomes" id="UP000694680">
    <property type="component" value="Chromosome 10"/>
</dbReference>
<comment type="function">
    <text evidence="7">Component of the MICOS complex, a large protein complex of the mitochondrial inner membrane that plays crucial roles in the maintenance of crista junctions, inner membrane architecture, and formation of contact sites to the outer membrane.</text>
</comment>
<feature type="compositionally biased region" description="Low complexity" evidence="8">
    <location>
        <begin position="210"/>
        <end position="223"/>
    </location>
</feature>
<evidence type="ECO:0000256" key="2">
    <source>
        <dbReference type="ARBA" id="ARBA00010904"/>
    </source>
</evidence>
<evidence type="ECO:0000256" key="1">
    <source>
        <dbReference type="ARBA" id="ARBA00004325"/>
    </source>
</evidence>
<evidence type="ECO:0000256" key="8">
    <source>
        <dbReference type="SAM" id="MobiDB-lite"/>
    </source>
</evidence>
<keyword evidence="4 7" id="KW-1133">Transmembrane helix</keyword>
<dbReference type="GO" id="GO:0042407">
    <property type="term" value="P:cristae formation"/>
    <property type="evidence" value="ECO:0007669"/>
    <property type="project" value="InterPro"/>
</dbReference>
<evidence type="ECO:0000256" key="6">
    <source>
        <dbReference type="ARBA" id="ARBA00023136"/>
    </source>
</evidence>
<comment type="subunit">
    <text evidence="7">Component of the mitochondrial contact site and cristae organizing system (MICOS) complex.</text>
</comment>
<keyword evidence="3 7" id="KW-0812">Transmembrane</keyword>
<feature type="region of interest" description="Disordered" evidence="8">
    <location>
        <begin position="497"/>
        <end position="549"/>
    </location>
</feature>
<evidence type="ECO:0000256" key="5">
    <source>
        <dbReference type="ARBA" id="ARBA00023128"/>
    </source>
</evidence>
<proteinExistence type="inferred from homology"/>
<name>A0A8C5H8T7_GOUWI</name>
<dbReference type="Pfam" id="PF09769">
    <property type="entry name" value="ApoO"/>
    <property type="match status" value="1"/>
</dbReference>
<sequence length="549" mass="56513">MAAKVAIVAVPAVLGIASIRVYTIRDTQSDELVTRQRLNIYTPLAESSQVNFVSESPGVIESGVTATREGILPIFRAVKGACVSIKSGTINLYHASEDVYYYLKDPPPGFLPRVGTISMAGLLGMFLARKGSRFKRLALPLGLTCAGASVCYPAQAVAVCKITGRNVYAAGQWSITSVSSLFTSTEPLAKEFVASQPQSVPVPNSESTGSHEASALSSTTETSPQSSATQEDDVESAKSVPIPSDPVVAKEEESTEIYDSAPTETNAENPLPAENGIVEEDTDIKPAVDHITISQPELVEASPVEAAAVEAAPVEAESEVPVEAAPVEAESAPAEAIPVEAEAAAPVEAAPVEASSVEASPVEVSPVEAAPVEAESAPVEAAPVESEAAPVEGTPVEAEAASPVEAAPVKASPVEVAPVEVAPVEVAPVEVAPVEVAPVEVAPVEVAPVEVAPVEVTPVEAAPVEVAPVESSTVPEEPSIPQTFVDLEASLITPKAAAEPEIMDQTPDSPTVAPSPAISKEGSGFKADPSIMDFGQSSPEDSDLYTTRS</sequence>
<comment type="similarity">
    <text evidence="2">Belongs to the apolipoprotein O/MICOS complex subunit Mic27 family.</text>
</comment>
<keyword evidence="7" id="KW-0999">Mitochondrion inner membrane</keyword>
<feature type="region of interest" description="Disordered" evidence="8">
    <location>
        <begin position="310"/>
        <end position="333"/>
    </location>
</feature>
<evidence type="ECO:0000256" key="7">
    <source>
        <dbReference type="RuleBase" id="RU363021"/>
    </source>
</evidence>
<dbReference type="InterPro" id="IPR033182">
    <property type="entry name" value="MIC26/MIC27_animal"/>
</dbReference>
<evidence type="ECO:0000313" key="10">
    <source>
        <dbReference type="Proteomes" id="UP000694680"/>
    </source>
</evidence>
<reference evidence="9" key="2">
    <citation type="submission" date="2025-08" db="UniProtKB">
        <authorList>
            <consortium name="Ensembl"/>
        </authorList>
    </citation>
    <scope>IDENTIFICATION</scope>
</reference>
<evidence type="ECO:0000256" key="3">
    <source>
        <dbReference type="ARBA" id="ARBA00022692"/>
    </source>
</evidence>
<dbReference type="Ensembl" id="ENSGWIT00000044629.1">
    <property type="protein sequence ID" value="ENSGWIP00000041094.1"/>
    <property type="gene ID" value="ENSGWIG00000020702.1"/>
</dbReference>
<dbReference type="PANTHER" id="PTHR14564">
    <property type="entry name" value="MICOS COMPLEX SUBUNIT MIC26 / MIC27 FAMILY MEMBER"/>
    <property type="match status" value="1"/>
</dbReference>
<dbReference type="InterPro" id="IPR019166">
    <property type="entry name" value="MIC26/MIC27"/>
</dbReference>
<comment type="subcellular location">
    <subcellularLocation>
        <location evidence="7">Mitochondrion inner membrane</location>
    </subcellularLocation>
    <subcellularLocation>
        <location evidence="1">Mitochondrion membrane</location>
    </subcellularLocation>
</comment>
<feature type="compositionally biased region" description="Polar residues" evidence="8">
    <location>
        <begin position="195"/>
        <end position="208"/>
    </location>
</feature>
<feature type="region of interest" description="Disordered" evidence="8">
    <location>
        <begin position="366"/>
        <end position="387"/>
    </location>
</feature>
<feature type="compositionally biased region" description="Polar residues" evidence="8">
    <location>
        <begin position="535"/>
        <end position="549"/>
    </location>
</feature>
<dbReference type="GO" id="GO:0061617">
    <property type="term" value="C:MICOS complex"/>
    <property type="evidence" value="ECO:0007669"/>
    <property type="project" value="UniProtKB-UniRule"/>
</dbReference>
<keyword evidence="10" id="KW-1185">Reference proteome</keyword>
<evidence type="ECO:0000313" key="9">
    <source>
        <dbReference type="Ensembl" id="ENSGWIP00000041094.1"/>
    </source>
</evidence>
<dbReference type="OrthoDB" id="5973346at2759"/>
<keyword evidence="5 7" id="KW-0496">Mitochondrion</keyword>
<feature type="region of interest" description="Disordered" evidence="8">
    <location>
        <begin position="194"/>
        <end position="273"/>
    </location>
</feature>
<organism evidence="9 10">
    <name type="scientific">Gouania willdenowi</name>
    <name type="common">Blunt-snouted clingfish</name>
    <name type="synonym">Lepadogaster willdenowi</name>
    <dbReference type="NCBI Taxonomy" id="441366"/>
    <lineage>
        <taxon>Eukaryota</taxon>
        <taxon>Metazoa</taxon>
        <taxon>Chordata</taxon>
        <taxon>Craniata</taxon>
        <taxon>Vertebrata</taxon>
        <taxon>Euteleostomi</taxon>
        <taxon>Actinopterygii</taxon>
        <taxon>Neopterygii</taxon>
        <taxon>Teleostei</taxon>
        <taxon>Neoteleostei</taxon>
        <taxon>Acanthomorphata</taxon>
        <taxon>Ovalentaria</taxon>
        <taxon>Blenniimorphae</taxon>
        <taxon>Blenniiformes</taxon>
        <taxon>Gobiesocoidei</taxon>
        <taxon>Gobiesocidae</taxon>
        <taxon>Gobiesocinae</taxon>
        <taxon>Gouania</taxon>
    </lineage>
</organism>
<reference evidence="9" key="1">
    <citation type="submission" date="2020-06" db="EMBL/GenBank/DDBJ databases">
        <authorList>
            <consortium name="Wellcome Sanger Institute Data Sharing"/>
        </authorList>
    </citation>
    <scope>NUCLEOTIDE SEQUENCE [LARGE SCALE GENOMIC DNA]</scope>
</reference>